<dbReference type="OrthoDB" id="1911901at2759"/>
<keyword evidence="2" id="KW-0805">Transcription regulation</keyword>
<dbReference type="PROSITE" id="PS51369">
    <property type="entry name" value="TCP"/>
    <property type="match status" value="1"/>
</dbReference>
<feature type="domain" description="TCP" evidence="7">
    <location>
        <begin position="17"/>
        <end position="71"/>
    </location>
</feature>
<evidence type="ECO:0000256" key="2">
    <source>
        <dbReference type="ARBA" id="ARBA00023015"/>
    </source>
</evidence>
<dbReference type="AlphaFoldDB" id="A0A9Q0IZD3"/>
<keyword evidence="3" id="KW-0238">DNA-binding</keyword>
<keyword evidence="9" id="KW-1185">Reference proteome</keyword>
<dbReference type="Pfam" id="PF03634">
    <property type="entry name" value="TCP"/>
    <property type="match status" value="1"/>
</dbReference>
<evidence type="ECO:0000259" key="7">
    <source>
        <dbReference type="PROSITE" id="PS51369"/>
    </source>
</evidence>
<feature type="compositionally biased region" description="Basic residues" evidence="6">
    <location>
        <begin position="15"/>
        <end position="28"/>
    </location>
</feature>
<dbReference type="InterPro" id="IPR005333">
    <property type="entry name" value="Transcription_factor_TCP"/>
</dbReference>
<feature type="compositionally biased region" description="Low complexity" evidence="6">
    <location>
        <begin position="1"/>
        <end position="14"/>
    </location>
</feature>
<organism evidence="8 9">
    <name type="scientific">Turnera subulata</name>
    <dbReference type="NCBI Taxonomy" id="218843"/>
    <lineage>
        <taxon>Eukaryota</taxon>
        <taxon>Viridiplantae</taxon>
        <taxon>Streptophyta</taxon>
        <taxon>Embryophyta</taxon>
        <taxon>Tracheophyta</taxon>
        <taxon>Spermatophyta</taxon>
        <taxon>Magnoliopsida</taxon>
        <taxon>eudicotyledons</taxon>
        <taxon>Gunneridae</taxon>
        <taxon>Pentapetalae</taxon>
        <taxon>rosids</taxon>
        <taxon>fabids</taxon>
        <taxon>Malpighiales</taxon>
        <taxon>Passifloraceae</taxon>
        <taxon>Turnera</taxon>
    </lineage>
</organism>
<evidence type="ECO:0000256" key="6">
    <source>
        <dbReference type="SAM" id="MobiDB-lite"/>
    </source>
</evidence>
<dbReference type="EMBL" id="JAKUCV010007712">
    <property type="protein sequence ID" value="KAJ4822302.1"/>
    <property type="molecule type" value="Genomic_DNA"/>
</dbReference>
<evidence type="ECO:0000256" key="4">
    <source>
        <dbReference type="ARBA" id="ARBA00023163"/>
    </source>
</evidence>
<accession>A0A9Q0IZD3</accession>
<feature type="region of interest" description="Disordered" evidence="6">
    <location>
        <begin position="1"/>
        <end position="28"/>
    </location>
</feature>
<reference evidence="8" key="1">
    <citation type="submission" date="2022-02" db="EMBL/GenBank/DDBJ databases">
        <authorList>
            <person name="Henning P.M."/>
            <person name="McCubbin A.G."/>
            <person name="Shore J.S."/>
        </authorList>
    </citation>
    <scope>NUCLEOTIDE SEQUENCE</scope>
    <source>
        <strain evidence="8">F60SS</strain>
        <tissue evidence="8">Leaves</tissue>
    </source>
</reference>
<reference evidence="8" key="2">
    <citation type="journal article" date="2023" name="Plants (Basel)">
        <title>Annotation of the Turnera subulata (Passifloraceae) Draft Genome Reveals the S-Locus Evolved after the Divergence of Turneroideae from Passifloroideae in a Stepwise Manner.</title>
        <authorList>
            <person name="Henning P.M."/>
            <person name="Roalson E.H."/>
            <person name="Mir W."/>
            <person name="McCubbin A.G."/>
            <person name="Shore J.S."/>
        </authorList>
    </citation>
    <scope>NUCLEOTIDE SEQUENCE</scope>
    <source>
        <strain evidence="8">F60SS</strain>
    </source>
</reference>
<protein>
    <recommendedName>
        <fullName evidence="7">TCP domain-containing protein</fullName>
    </recommendedName>
</protein>
<dbReference type="Proteomes" id="UP001141552">
    <property type="component" value="Unassembled WGS sequence"/>
</dbReference>
<dbReference type="GO" id="GO:0003700">
    <property type="term" value="F:DNA-binding transcription factor activity"/>
    <property type="evidence" value="ECO:0007669"/>
    <property type="project" value="InterPro"/>
</dbReference>
<evidence type="ECO:0000313" key="9">
    <source>
        <dbReference type="Proteomes" id="UP001141552"/>
    </source>
</evidence>
<name>A0A9Q0IZD3_9ROSI</name>
<dbReference type="GO" id="GO:0005634">
    <property type="term" value="C:nucleus"/>
    <property type="evidence" value="ECO:0007669"/>
    <property type="project" value="UniProtKB-SubCell"/>
</dbReference>
<dbReference type="PANTHER" id="PTHR31072">
    <property type="entry name" value="TRANSCRIPTION FACTOR TCP4-RELATED"/>
    <property type="match status" value="1"/>
</dbReference>
<comment type="subcellular location">
    <subcellularLocation>
        <location evidence="1">Nucleus</location>
    </subcellularLocation>
</comment>
<sequence>MCPNTTKPKLNNNNKPRKDRHSKVNGRDRRIRLPAVCAARIFQLTRELGYRTDGETIEWLLRVAEPTIISATGSGITTSIPTPPSNAPPPPPCTINHNHTLVPFSPSMPFGSLRFSGSSAATNPPPYAFFNEARAPGIQIPPQPAEFPRPEPLSSFPGFDFDITPNFDADFPVNEMFV</sequence>
<dbReference type="InterPro" id="IPR017887">
    <property type="entry name" value="TF_TCP_subgr"/>
</dbReference>
<dbReference type="PANTHER" id="PTHR31072:SF123">
    <property type="entry name" value="TCP DOMAIN-CONTAINING PROTEIN"/>
    <property type="match status" value="1"/>
</dbReference>
<keyword evidence="5" id="KW-0539">Nucleus</keyword>
<evidence type="ECO:0000256" key="1">
    <source>
        <dbReference type="ARBA" id="ARBA00004123"/>
    </source>
</evidence>
<dbReference type="GO" id="GO:0043565">
    <property type="term" value="F:sequence-specific DNA binding"/>
    <property type="evidence" value="ECO:0007669"/>
    <property type="project" value="TreeGrafter"/>
</dbReference>
<evidence type="ECO:0000256" key="5">
    <source>
        <dbReference type="ARBA" id="ARBA00023242"/>
    </source>
</evidence>
<proteinExistence type="predicted"/>
<keyword evidence="4" id="KW-0804">Transcription</keyword>
<comment type="caution">
    <text evidence="8">The sequence shown here is derived from an EMBL/GenBank/DDBJ whole genome shotgun (WGS) entry which is preliminary data.</text>
</comment>
<gene>
    <name evidence="8" type="ORF">Tsubulata_006414</name>
</gene>
<evidence type="ECO:0000313" key="8">
    <source>
        <dbReference type="EMBL" id="KAJ4822302.1"/>
    </source>
</evidence>
<evidence type="ECO:0000256" key="3">
    <source>
        <dbReference type="ARBA" id="ARBA00023125"/>
    </source>
</evidence>